<feature type="transmembrane region" description="Helical" evidence="2">
    <location>
        <begin position="135"/>
        <end position="155"/>
    </location>
</feature>
<keyword evidence="2" id="KW-0812">Transmembrane</keyword>
<protein>
    <submittedName>
        <fullName evidence="3">Uncharacterized protein</fullName>
    </submittedName>
</protein>
<feature type="region of interest" description="Disordered" evidence="1">
    <location>
        <begin position="28"/>
        <end position="59"/>
    </location>
</feature>
<evidence type="ECO:0000256" key="2">
    <source>
        <dbReference type="SAM" id="Phobius"/>
    </source>
</evidence>
<reference evidence="3" key="1">
    <citation type="journal article" date="2020" name="Fungal Divers.">
        <title>Resolving the Mortierellaceae phylogeny through synthesis of multi-gene phylogenetics and phylogenomics.</title>
        <authorList>
            <person name="Vandepol N."/>
            <person name="Liber J."/>
            <person name="Desiro A."/>
            <person name="Na H."/>
            <person name="Kennedy M."/>
            <person name="Barry K."/>
            <person name="Grigoriev I.V."/>
            <person name="Miller A.N."/>
            <person name="O'Donnell K."/>
            <person name="Stajich J.E."/>
            <person name="Bonito G."/>
        </authorList>
    </citation>
    <scope>NUCLEOTIDE SEQUENCE</scope>
    <source>
        <strain evidence="3">NRRL 2769</strain>
    </source>
</reference>
<keyword evidence="2" id="KW-0472">Membrane</keyword>
<keyword evidence="2" id="KW-1133">Transmembrane helix</keyword>
<dbReference type="Proteomes" id="UP000703661">
    <property type="component" value="Unassembled WGS sequence"/>
</dbReference>
<comment type="caution">
    <text evidence="3">The sequence shown here is derived from an EMBL/GenBank/DDBJ whole genome shotgun (WGS) entry which is preliminary data.</text>
</comment>
<evidence type="ECO:0000313" key="4">
    <source>
        <dbReference type="Proteomes" id="UP000703661"/>
    </source>
</evidence>
<dbReference type="AlphaFoldDB" id="A0A9P6SZV9"/>
<evidence type="ECO:0000256" key="1">
    <source>
        <dbReference type="SAM" id="MobiDB-lite"/>
    </source>
</evidence>
<evidence type="ECO:0000313" key="3">
    <source>
        <dbReference type="EMBL" id="KAG0014151.1"/>
    </source>
</evidence>
<gene>
    <name evidence="3" type="ORF">BGZ80_010614</name>
</gene>
<feature type="transmembrane region" description="Helical" evidence="2">
    <location>
        <begin position="183"/>
        <end position="202"/>
    </location>
</feature>
<dbReference type="EMBL" id="JAAAID010000758">
    <property type="protein sequence ID" value="KAG0014151.1"/>
    <property type="molecule type" value="Genomic_DNA"/>
</dbReference>
<sequence>MNASTPFSLRDGTIAARYNINQFGQQHQPQASRFFSSNTSRPSINTSTASPFAKAGSATSSPFIQGQAIRGFSKRAWRDHEAAHQAAREYWHGAHAHAENSGRHIREHWVRCGGFRGFHHHHHHRMMRGRRPVRFLFRMMLLSTVLIAVPAVVVFDAPCKTLAYVPLTVFGAGAALMLTGRILFIALPVVAVGGAVAFWMTVMPSANTAKDLKKLLKRDAKSSQYSTATSILGSDWEIQKAQPNEWFRWTFPERGDKKQLDKIDVRMTVFDPKDQSDLKEKSLEFMDKFKGFDGKEKRCRKGRFGDDCHIPENLVVKRDGDQFLIQMEDDGEKLMGQKAAKKYLALGRLVDRAAKEMENAHPGLNLGEQVVLVHKNKREDSFWSRWSPYGDLALRIPFNRTWVNDLRDL</sequence>
<feature type="compositionally biased region" description="Polar residues" evidence="1">
    <location>
        <begin position="28"/>
        <end position="50"/>
    </location>
</feature>
<name>A0A9P6SZV9_9FUNG</name>
<keyword evidence="4" id="KW-1185">Reference proteome</keyword>
<organism evidence="3 4">
    <name type="scientific">Entomortierella chlamydospora</name>
    <dbReference type="NCBI Taxonomy" id="101097"/>
    <lineage>
        <taxon>Eukaryota</taxon>
        <taxon>Fungi</taxon>
        <taxon>Fungi incertae sedis</taxon>
        <taxon>Mucoromycota</taxon>
        <taxon>Mortierellomycotina</taxon>
        <taxon>Mortierellomycetes</taxon>
        <taxon>Mortierellales</taxon>
        <taxon>Mortierellaceae</taxon>
        <taxon>Entomortierella</taxon>
    </lineage>
</organism>
<proteinExistence type="predicted"/>
<accession>A0A9P6SZV9</accession>